<proteinExistence type="predicted"/>
<protein>
    <submittedName>
        <fullName evidence="2">Uncharacterized protein</fullName>
    </submittedName>
</protein>
<evidence type="ECO:0000313" key="2">
    <source>
        <dbReference type="EMBL" id="JAH10237.1"/>
    </source>
</evidence>
<accession>A0A0E9Q173</accession>
<feature type="region of interest" description="Disordered" evidence="1">
    <location>
        <begin position="1"/>
        <end position="20"/>
    </location>
</feature>
<reference evidence="2" key="2">
    <citation type="journal article" date="2015" name="Fish Shellfish Immunol.">
        <title>Early steps in the European eel (Anguilla anguilla)-Vibrio vulnificus interaction in the gills: Role of the RtxA13 toxin.</title>
        <authorList>
            <person name="Callol A."/>
            <person name="Pajuelo D."/>
            <person name="Ebbesson L."/>
            <person name="Teles M."/>
            <person name="MacKenzie S."/>
            <person name="Amaro C."/>
        </authorList>
    </citation>
    <scope>NUCLEOTIDE SEQUENCE</scope>
</reference>
<reference evidence="2" key="1">
    <citation type="submission" date="2014-11" db="EMBL/GenBank/DDBJ databases">
        <authorList>
            <person name="Amaro Gonzalez C."/>
        </authorList>
    </citation>
    <scope>NUCLEOTIDE SEQUENCE</scope>
</reference>
<organism evidence="2">
    <name type="scientific">Anguilla anguilla</name>
    <name type="common">European freshwater eel</name>
    <name type="synonym">Muraena anguilla</name>
    <dbReference type="NCBI Taxonomy" id="7936"/>
    <lineage>
        <taxon>Eukaryota</taxon>
        <taxon>Metazoa</taxon>
        <taxon>Chordata</taxon>
        <taxon>Craniata</taxon>
        <taxon>Vertebrata</taxon>
        <taxon>Euteleostomi</taxon>
        <taxon>Actinopterygii</taxon>
        <taxon>Neopterygii</taxon>
        <taxon>Teleostei</taxon>
        <taxon>Anguilliformes</taxon>
        <taxon>Anguillidae</taxon>
        <taxon>Anguilla</taxon>
    </lineage>
</organism>
<dbReference type="EMBL" id="GBXM01098340">
    <property type="protein sequence ID" value="JAH10237.1"/>
    <property type="molecule type" value="Transcribed_RNA"/>
</dbReference>
<sequence>MEPIPACTGREAGMHSSSMYQSTCLHKKCNQRYSV</sequence>
<name>A0A0E9Q173_ANGAN</name>
<dbReference type="AlphaFoldDB" id="A0A0E9Q173"/>
<evidence type="ECO:0000256" key="1">
    <source>
        <dbReference type="SAM" id="MobiDB-lite"/>
    </source>
</evidence>